<evidence type="ECO:0000313" key="5">
    <source>
        <dbReference type="EMBL" id="KAG2852750.1"/>
    </source>
</evidence>
<feature type="domain" description="Crinkler effector protein N-terminal" evidence="4">
    <location>
        <begin position="5"/>
        <end position="43"/>
    </location>
</feature>
<dbReference type="Proteomes" id="UP000697107">
    <property type="component" value="Unassembled WGS sequence"/>
</dbReference>
<dbReference type="EMBL" id="RCML01000414">
    <property type="protein sequence ID" value="KAG2977767.1"/>
    <property type="molecule type" value="Genomic_DNA"/>
</dbReference>
<dbReference type="VEuPathDB" id="FungiDB:PC110_g6484"/>
<protein>
    <recommendedName>
        <fullName evidence="4">Crinkler effector protein N-terminal domain-containing protein</fullName>
    </recommendedName>
</protein>
<reference evidence="9" key="2">
    <citation type="submission" date="2018-05" db="EMBL/GenBank/DDBJ databases">
        <title>Effector identification in a new, highly contiguous assembly of the strawberry crown rot pathogen Phytophthora cactorum.</title>
        <authorList>
            <person name="Armitage A.D."/>
            <person name="Nellist C.F."/>
            <person name="Bates H."/>
            <person name="Vickerstaff R.J."/>
            <person name="Harrison R.J."/>
        </authorList>
    </citation>
    <scope>NUCLEOTIDE SEQUENCE</scope>
    <source>
        <strain evidence="5">15-7</strain>
        <strain evidence="6">4032</strain>
        <strain evidence="7">4040</strain>
        <strain evidence="8">P415</strain>
        <strain evidence="9">P421</strain>
    </source>
</reference>
<evidence type="ECO:0000259" key="4">
    <source>
        <dbReference type="Pfam" id="PF20147"/>
    </source>
</evidence>
<dbReference type="Proteomes" id="UP000251314">
    <property type="component" value="Unassembled WGS sequence"/>
</dbReference>
<evidence type="ECO:0000256" key="1">
    <source>
        <dbReference type="ARBA" id="ARBA00004340"/>
    </source>
</evidence>
<dbReference type="GO" id="GO:0005576">
    <property type="term" value="C:extracellular region"/>
    <property type="evidence" value="ECO:0007669"/>
    <property type="project" value="UniProtKB-SubCell"/>
</dbReference>
<dbReference type="Proteomes" id="UP000735874">
    <property type="component" value="Unassembled WGS sequence"/>
</dbReference>
<dbReference type="Proteomes" id="UP000736787">
    <property type="component" value="Unassembled WGS sequence"/>
</dbReference>
<dbReference type="InterPro" id="IPR045379">
    <property type="entry name" value="Crinkler_N"/>
</dbReference>
<dbReference type="AlphaFoldDB" id="A0A329SK99"/>
<gene>
    <name evidence="10" type="ORF">PC110_g6484</name>
    <name evidence="5" type="ORF">PC113_g14757</name>
    <name evidence="6" type="ORF">PC115_g13958</name>
    <name evidence="7" type="ORF">PC117_g8395</name>
    <name evidence="8" type="ORF">PC118_g12679</name>
    <name evidence="9" type="ORF">PC129_g10868</name>
</gene>
<evidence type="ECO:0000313" key="7">
    <source>
        <dbReference type="EMBL" id="KAG2945516.1"/>
    </source>
</evidence>
<dbReference type="GO" id="GO:0043657">
    <property type="term" value="C:host cell"/>
    <property type="evidence" value="ECO:0007669"/>
    <property type="project" value="UniProtKB-SubCell"/>
</dbReference>
<dbReference type="EMBL" id="RCMI01000514">
    <property type="protein sequence ID" value="KAG2907392.1"/>
    <property type="molecule type" value="Genomic_DNA"/>
</dbReference>
<evidence type="ECO:0000313" key="9">
    <source>
        <dbReference type="EMBL" id="KAG3218334.1"/>
    </source>
</evidence>
<evidence type="ECO:0000313" key="11">
    <source>
        <dbReference type="Proteomes" id="UP000251314"/>
    </source>
</evidence>
<evidence type="ECO:0000313" key="6">
    <source>
        <dbReference type="EMBL" id="KAG2907392.1"/>
    </source>
</evidence>
<comment type="subcellular location">
    <subcellularLocation>
        <location evidence="1">Host cell</location>
    </subcellularLocation>
    <subcellularLocation>
        <location evidence="2">Secreted</location>
    </subcellularLocation>
</comment>
<dbReference type="Proteomes" id="UP000774804">
    <property type="component" value="Unassembled WGS sequence"/>
</dbReference>
<organism evidence="10 11">
    <name type="scientific">Phytophthora cactorum</name>
    <dbReference type="NCBI Taxonomy" id="29920"/>
    <lineage>
        <taxon>Eukaryota</taxon>
        <taxon>Sar</taxon>
        <taxon>Stramenopiles</taxon>
        <taxon>Oomycota</taxon>
        <taxon>Peronosporomycetes</taxon>
        <taxon>Peronosporales</taxon>
        <taxon>Peronosporaceae</taxon>
        <taxon>Phytophthora</taxon>
    </lineage>
</organism>
<dbReference type="EMBL" id="RCMV01000369">
    <property type="protein sequence ID" value="KAG3218334.1"/>
    <property type="molecule type" value="Genomic_DNA"/>
</dbReference>
<accession>A0A329SK99</accession>
<comment type="caution">
    <text evidence="10">The sequence shown here is derived from an EMBL/GenBank/DDBJ whole genome shotgun (WGS) entry which is preliminary data.</text>
</comment>
<evidence type="ECO:0000256" key="3">
    <source>
        <dbReference type="ARBA" id="ARBA00022525"/>
    </source>
</evidence>
<keyword evidence="11" id="KW-1185">Reference proteome</keyword>
<evidence type="ECO:0000256" key="2">
    <source>
        <dbReference type="ARBA" id="ARBA00004613"/>
    </source>
</evidence>
<dbReference type="OrthoDB" id="2304312at2759"/>
<name>A0A329SK99_9STRA</name>
<evidence type="ECO:0000313" key="10">
    <source>
        <dbReference type="EMBL" id="RAW37233.1"/>
    </source>
</evidence>
<reference evidence="10 11" key="1">
    <citation type="submission" date="2018-01" db="EMBL/GenBank/DDBJ databases">
        <title>Draft genome of the strawberry crown rot pathogen Phytophthora cactorum.</title>
        <authorList>
            <person name="Armitage A.D."/>
            <person name="Lysoe E."/>
            <person name="Nellist C.F."/>
            <person name="Harrison R.J."/>
            <person name="Brurberg M.B."/>
        </authorList>
    </citation>
    <scope>NUCLEOTIDE SEQUENCE [LARGE SCALE GENOMIC DNA]</scope>
    <source>
        <strain evidence="10 11">10300</strain>
    </source>
</reference>
<dbReference type="EMBL" id="MJFZ01000117">
    <property type="protein sequence ID" value="RAW37233.1"/>
    <property type="molecule type" value="Genomic_DNA"/>
</dbReference>
<dbReference type="Proteomes" id="UP000760860">
    <property type="component" value="Unassembled WGS sequence"/>
</dbReference>
<proteinExistence type="predicted"/>
<dbReference type="Pfam" id="PF20147">
    <property type="entry name" value="Crinkler"/>
    <property type="match status" value="1"/>
</dbReference>
<keyword evidence="3" id="KW-0964">Secreted</keyword>
<dbReference type="EMBL" id="RCMG01000521">
    <property type="protein sequence ID" value="KAG2852750.1"/>
    <property type="molecule type" value="Genomic_DNA"/>
</dbReference>
<sequence>MEMVLMSALAGEMGMFPVVIDTNKTVGDLKKAIKAAKPNDLEGTSYSSFLPGKAVRVRG</sequence>
<dbReference type="EMBL" id="RCMK01000181">
    <property type="protein sequence ID" value="KAG2945516.1"/>
    <property type="molecule type" value="Genomic_DNA"/>
</dbReference>
<evidence type="ECO:0000313" key="8">
    <source>
        <dbReference type="EMBL" id="KAG2977767.1"/>
    </source>
</evidence>